<evidence type="ECO:0000313" key="2">
    <source>
        <dbReference type="EMBL" id="KJP85651.1"/>
    </source>
</evidence>
<evidence type="ECO:0000256" key="1">
    <source>
        <dbReference type="SAM" id="MobiDB-lite"/>
    </source>
</evidence>
<protein>
    <submittedName>
        <fullName evidence="2">Uncharacterized protein</fullName>
    </submittedName>
</protein>
<evidence type="ECO:0000313" key="3">
    <source>
        <dbReference type="Proteomes" id="UP000054561"/>
    </source>
</evidence>
<accession>A0A0D9QIW9</accession>
<dbReference type="AlphaFoldDB" id="A0A0D9QIW9"/>
<proteinExistence type="predicted"/>
<gene>
    <name evidence="2" type="ORF">AK88_04723</name>
</gene>
<feature type="region of interest" description="Disordered" evidence="1">
    <location>
        <begin position="209"/>
        <end position="270"/>
    </location>
</feature>
<keyword evidence="3" id="KW-1185">Reference proteome</keyword>
<feature type="compositionally biased region" description="Polar residues" evidence="1">
    <location>
        <begin position="254"/>
        <end position="270"/>
    </location>
</feature>
<reference evidence="2 3" key="1">
    <citation type="submission" date="2014-03" db="EMBL/GenBank/DDBJ databases">
        <title>The Genome Sequence of Plasmodium fragile nilgiri.</title>
        <authorList>
            <consortium name="The Broad Institute Genomics Platform"/>
            <consortium name="The Broad Institute Genome Sequencing Center for Infectious Disease"/>
            <person name="Neafsey D."/>
            <person name="Duraisingh M."/>
            <person name="Young S.K."/>
            <person name="Zeng Q."/>
            <person name="Gargeya S."/>
            <person name="Abouelleil A."/>
            <person name="Alvarado L."/>
            <person name="Chapman S.B."/>
            <person name="Gainer-Dewar J."/>
            <person name="Goldberg J."/>
            <person name="Griggs A."/>
            <person name="Gujja S."/>
            <person name="Hansen M."/>
            <person name="Howarth C."/>
            <person name="Imamovic A."/>
            <person name="Larimer J."/>
            <person name="Pearson M."/>
            <person name="Poon T.W."/>
            <person name="Priest M."/>
            <person name="Roberts A."/>
            <person name="Saif S."/>
            <person name="Shea T."/>
            <person name="Sykes S."/>
            <person name="Wortman J."/>
            <person name="Nusbaum C."/>
            <person name="Birren B."/>
        </authorList>
    </citation>
    <scope>NUCLEOTIDE SEQUENCE [LARGE SCALE GENOMIC DNA]</scope>
    <source>
        <strain evidence="3">nilgiri</strain>
    </source>
</reference>
<dbReference type="Proteomes" id="UP000054561">
    <property type="component" value="Unassembled WGS sequence"/>
</dbReference>
<dbReference type="EMBL" id="KQ001717">
    <property type="protein sequence ID" value="KJP85651.1"/>
    <property type="molecule type" value="Genomic_DNA"/>
</dbReference>
<feature type="region of interest" description="Disordered" evidence="1">
    <location>
        <begin position="287"/>
        <end position="310"/>
    </location>
</feature>
<dbReference type="GeneID" id="24270037"/>
<sequence>MDLESHGSNCMNAYYKHPLHPNGLPRTVTNVGDRIMCRLMVGALYFMNENRWRLWGGNMVVSDDDELKEYVRCAIVNMYMEILRASSCGGEWGLYYAWYKMKEMEEGLGGGLITKGKCGHGVFENIKASEWDTGNKIKQWLRQNARMNGKIARSGLKSKCSRAIADIDKVKKGGTKDSLNVLKAGVEKDIGDTLKAAMKSVMRQISKEVKATMKGSGDKGPGSTIEPECDSEEDDTGELSDSEEDKEQDKYSSIPASSSLPGESTGLASSISNPVDAVAAEKPVHPATPAVTETPAIPQEPPAKDRSEKARMRTNMTEYGRILMRPSYKSYEYGCHHNNAMATNTHGHHMHAPTTTTHTGTTNSAVRNITPSLSRAQQHFVDVEAGDGRG</sequence>
<dbReference type="RefSeq" id="XP_012337754.1">
    <property type="nucleotide sequence ID" value="XM_012482331.1"/>
</dbReference>
<dbReference type="VEuPathDB" id="PlasmoDB:AK88_04723"/>
<organism evidence="2 3">
    <name type="scientific">Plasmodium fragile</name>
    <dbReference type="NCBI Taxonomy" id="5857"/>
    <lineage>
        <taxon>Eukaryota</taxon>
        <taxon>Sar</taxon>
        <taxon>Alveolata</taxon>
        <taxon>Apicomplexa</taxon>
        <taxon>Aconoidasida</taxon>
        <taxon>Haemosporida</taxon>
        <taxon>Plasmodiidae</taxon>
        <taxon>Plasmodium</taxon>
        <taxon>Plasmodium (Plasmodium)</taxon>
    </lineage>
</organism>
<feature type="compositionally biased region" description="Acidic residues" evidence="1">
    <location>
        <begin position="227"/>
        <end position="246"/>
    </location>
</feature>
<name>A0A0D9QIW9_PLAFR</name>